<evidence type="ECO:0000256" key="1">
    <source>
        <dbReference type="SAM" id="MobiDB-lite"/>
    </source>
</evidence>
<evidence type="ECO:0000313" key="4">
    <source>
        <dbReference type="Proteomes" id="UP000008810"/>
    </source>
</evidence>
<dbReference type="EnsemblPlants" id="KQK14058">
    <property type="protein sequence ID" value="KQK14058"/>
    <property type="gene ID" value="BRADI_1g14093v3"/>
</dbReference>
<dbReference type="Proteomes" id="UP000008810">
    <property type="component" value="Chromosome 1"/>
</dbReference>
<feature type="compositionally biased region" description="Low complexity" evidence="1">
    <location>
        <begin position="17"/>
        <end position="30"/>
    </location>
</feature>
<protein>
    <submittedName>
        <fullName evidence="2 3">Uncharacterized protein</fullName>
    </submittedName>
</protein>
<feature type="compositionally biased region" description="Low complexity" evidence="1">
    <location>
        <begin position="168"/>
        <end position="182"/>
    </location>
</feature>
<keyword evidence="4" id="KW-1185">Reference proteome</keyword>
<organism evidence="2">
    <name type="scientific">Brachypodium distachyon</name>
    <name type="common">Purple false brome</name>
    <name type="synonym">Trachynia distachya</name>
    <dbReference type="NCBI Taxonomy" id="15368"/>
    <lineage>
        <taxon>Eukaryota</taxon>
        <taxon>Viridiplantae</taxon>
        <taxon>Streptophyta</taxon>
        <taxon>Embryophyta</taxon>
        <taxon>Tracheophyta</taxon>
        <taxon>Spermatophyta</taxon>
        <taxon>Magnoliopsida</taxon>
        <taxon>Liliopsida</taxon>
        <taxon>Poales</taxon>
        <taxon>Poaceae</taxon>
        <taxon>BOP clade</taxon>
        <taxon>Pooideae</taxon>
        <taxon>Stipodae</taxon>
        <taxon>Brachypodieae</taxon>
        <taxon>Brachypodium</taxon>
    </lineage>
</organism>
<dbReference type="InParanoid" id="A0A0Q3RMA4"/>
<evidence type="ECO:0000313" key="3">
    <source>
        <dbReference type="EnsemblPlants" id="KQK14058"/>
    </source>
</evidence>
<feature type="compositionally biased region" description="Polar residues" evidence="1">
    <location>
        <begin position="1"/>
        <end position="11"/>
    </location>
</feature>
<name>A0A0Q3RMA4_BRADI</name>
<gene>
    <name evidence="2" type="ORF">BRADI_1g14093v3</name>
</gene>
<evidence type="ECO:0000313" key="2">
    <source>
        <dbReference type="EMBL" id="KQK14058.2"/>
    </source>
</evidence>
<dbReference type="EMBL" id="CM000880">
    <property type="protein sequence ID" value="KQK14058.2"/>
    <property type="molecule type" value="Genomic_DNA"/>
</dbReference>
<dbReference type="AlphaFoldDB" id="A0A0Q3RMA4"/>
<feature type="region of interest" description="Disordered" evidence="1">
    <location>
        <begin position="1"/>
        <end position="92"/>
    </location>
</feature>
<feature type="region of interest" description="Disordered" evidence="1">
    <location>
        <begin position="153"/>
        <end position="211"/>
    </location>
</feature>
<feature type="compositionally biased region" description="Pro residues" evidence="1">
    <location>
        <begin position="62"/>
        <end position="71"/>
    </location>
</feature>
<reference evidence="2" key="2">
    <citation type="submission" date="2017-06" db="EMBL/GenBank/DDBJ databases">
        <title>WGS assembly of Brachypodium distachyon.</title>
        <authorList>
            <consortium name="The International Brachypodium Initiative"/>
            <person name="Lucas S."/>
            <person name="Harmon-Smith M."/>
            <person name="Lail K."/>
            <person name="Tice H."/>
            <person name="Grimwood J."/>
            <person name="Bruce D."/>
            <person name="Barry K."/>
            <person name="Shu S."/>
            <person name="Lindquist E."/>
            <person name="Wang M."/>
            <person name="Pitluck S."/>
            <person name="Vogel J.P."/>
            <person name="Garvin D.F."/>
            <person name="Mockler T.C."/>
            <person name="Schmutz J."/>
            <person name="Rokhsar D."/>
            <person name="Bevan M.W."/>
        </authorList>
    </citation>
    <scope>NUCLEOTIDE SEQUENCE</scope>
    <source>
        <strain evidence="2">Bd21</strain>
    </source>
</reference>
<feature type="non-terminal residue" evidence="2">
    <location>
        <position position="1"/>
    </location>
</feature>
<dbReference type="Gramene" id="KQK14058">
    <property type="protein sequence ID" value="KQK14058"/>
    <property type="gene ID" value="BRADI_1g14093v3"/>
</dbReference>
<sequence length="211" mass="21604">ANSHARTLSSLPQPPGSFSLSLPPEHSPLPQTLSSFLPGAGHPFLAVGKDGKEELRGVLPASPAPVPPLVPPSLEDEGPSGRPLEQDLARPPPCFAPSAPATATPASTRLHLGWIRPPPSPISLCCRSKPEVSSGRPPISLFPSGTSLFYSRSSRRRWSGAHGGSGHGPSSSGYLSSAPAIGARGGDGQGALGRSTPKTSTSTSSSRSVFQ</sequence>
<feature type="compositionally biased region" description="Low complexity" evidence="1">
    <location>
        <begin position="192"/>
        <end position="211"/>
    </location>
</feature>
<reference evidence="3" key="3">
    <citation type="submission" date="2018-08" db="UniProtKB">
        <authorList>
            <consortium name="EnsemblPlants"/>
        </authorList>
    </citation>
    <scope>IDENTIFICATION</scope>
    <source>
        <strain evidence="3">cv. Bd21</strain>
    </source>
</reference>
<reference evidence="2 3" key="1">
    <citation type="journal article" date="2010" name="Nature">
        <title>Genome sequencing and analysis of the model grass Brachypodium distachyon.</title>
        <authorList>
            <consortium name="International Brachypodium Initiative"/>
        </authorList>
    </citation>
    <scope>NUCLEOTIDE SEQUENCE [LARGE SCALE GENOMIC DNA]</scope>
    <source>
        <strain evidence="2 3">Bd21</strain>
    </source>
</reference>
<proteinExistence type="predicted"/>
<accession>A0A0Q3RMA4</accession>